<evidence type="ECO:0000256" key="6">
    <source>
        <dbReference type="ARBA" id="ARBA00032298"/>
    </source>
</evidence>
<dbReference type="GO" id="GO:0000151">
    <property type="term" value="C:ubiquitin ligase complex"/>
    <property type="evidence" value="ECO:0007669"/>
    <property type="project" value="TreeGrafter"/>
</dbReference>
<evidence type="ECO:0000256" key="3">
    <source>
        <dbReference type="ARBA" id="ARBA00013646"/>
    </source>
</evidence>
<accession>A0A3B3QKQ0</accession>
<organism evidence="9 10">
    <name type="scientific">Paramormyrops kingsleyae</name>
    <dbReference type="NCBI Taxonomy" id="1676925"/>
    <lineage>
        <taxon>Eukaryota</taxon>
        <taxon>Metazoa</taxon>
        <taxon>Chordata</taxon>
        <taxon>Craniata</taxon>
        <taxon>Vertebrata</taxon>
        <taxon>Euteleostomi</taxon>
        <taxon>Actinopterygii</taxon>
        <taxon>Neopterygii</taxon>
        <taxon>Teleostei</taxon>
        <taxon>Osteoglossocephala</taxon>
        <taxon>Osteoglossomorpha</taxon>
        <taxon>Osteoglossiformes</taxon>
        <taxon>Mormyridae</taxon>
        <taxon>Paramormyrops</taxon>
    </lineage>
</organism>
<dbReference type="GO" id="GO:0043161">
    <property type="term" value="P:proteasome-mediated ubiquitin-dependent protein catabolic process"/>
    <property type="evidence" value="ECO:0007669"/>
    <property type="project" value="TreeGrafter"/>
</dbReference>
<dbReference type="GO" id="GO:0030332">
    <property type="term" value="F:cyclin binding"/>
    <property type="evidence" value="ECO:0007669"/>
    <property type="project" value="TreeGrafter"/>
</dbReference>
<dbReference type="PANTHER" id="PTHR31531:SF2">
    <property type="entry name" value="E3 UBIQUITIN-PROTEIN LIGASE E3D"/>
    <property type="match status" value="1"/>
</dbReference>
<evidence type="ECO:0000256" key="5">
    <source>
        <dbReference type="ARBA" id="ARBA00032234"/>
    </source>
</evidence>
<reference evidence="9" key="1">
    <citation type="submission" date="2025-08" db="UniProtKB">
        <authorList>
            <consortium name="Ensembl"/>
        </authorList>
    </citation>
    <scope>IDENTIFICATION</scope>
</reference>
<dbReference type="RefSeq" id="XP_023668862.1">
    <property type="nucleotide sequence ID" value="XM_023813094.2"/>
</dbReference>
<dbReference type="GO" id="GO:0031624">
    <property type="term" value="F:ubiquitin conjugating enzyme binding"/>
    <property type="evidence" value="ECO:0007669"/>
    <property type="project" value="TreeGrafter"/>
</dbReference>
<evidence type="ECO:0000256" key="1">
    <source>
        <dbReference type="ARBA" id="ARBA00000885"/>
    </source>
</evidence>
<dbReference type="GO" id="GO:0061630">
    <property type="term" value="F:ubiquitin protein ligase activity"/>
    <property type="evidence" value="ECO:0007669"/>
    <property type="project" value="UniProtKB-EC"/>
</dbReference>
<evidence type="ECO:0000256" key="7">
    <source>
        <dbReference type="ARBA" id="ARBA00053831"/>
    </source>
</evidence>
<dbReference type="Pfam" id="PF09814">
    <property type="entry name" value="HECT_2"/>
    <property type="match status" value="1"/>
</dbReference>
<dbReference type="GO" id="GO:0005634">
    <property type="term" value="C:nucleus"/>
    <property type="evidence" value="ECO:0007669"/>
    <property type="project" value="TreeGrafter"/>
</dbReference>
<evidence type="ECO:0000256" key="4">
    <source>
        <dbReference type="ARBA" id="ARBA00029737"/>
    </source>
</evidence>
<name>A0A3B3QKQ0_9TELE</name>
<reference evidence="9" key="2">
    <citation type="submission" date="2025-09" db="UniProtKB">
        <authorList>
            <consortium name="Ensembl"/>
        </authorList>
    </citation>
    <scope>IDENTIFICATION</scope>
</reference>
<dbReference type="GO" id="GO:0005829">
    <property type="term" value="C:cytosol"/>
    <property type="evidence" value="ECO:0007669"/>
    <property type="project" value="TreeGrafter"/>
</dbReference>
<comment type="catalytic activity">
    <reaction evidence="1">
        <text>S-ubiquitinyl-[E2 ubiquitin-conjugating enzyme]-L-cysteine + [acceptor protein]-L-lysine = [E2 ubiquitin-conjugating enzyme]-L-cysteine + N(6)-ubiquitinyl-[acceptor protein]-L-lysine.</text>
        <dbReference type="EC" id="2.3.2.26"/>
    </reaction>
</comment>
<dbReference type="GO" id="GO:0045765">
    <property type="term" value="P:regulation of angiogenesis"/>
    <property type="evidence" value="ECO:0007669"/>
    <property type="project" value="Ensembl"/>
</dbReference>
<dbReference type="Ensembl" id="ENSPKIT00000030455.1">
    <property type="protein sequence ID" value="ENSPKIP00000006429.1"/>
    <property type="gene ID" value="ENSPKIG00000022716.1"/>
</dbReference>
<dbReference type="CTD" id="90025"/>
<comment type="function">
    <text evidence="7">E3 ubiquitin-protein ligase which accepts ubiquitin from specific E2 ubiquitin-conjugating enzymes, and transfers it to substrates, generally promoting their degradation by the proteasome. Independently of its E3 ubiquitin-protein ligase activity, acts as an inhibitor of CPSF3 endonuclease activity by blocking CPSF3 active site.</text>
</comment>
<dbReference type="EC" id="2.3.2.26" evidence="2"/>
<dbReference type="OrthoDB" id="66510at2759"/>
<dbReference type="GO" id="GO:1902908">
    <property type="term" value="P:regulation of melanosome transport"/>
    <property type="evidence" value="ECO:0007669"/>
    <property type="project" value="Ensembl"/>
</dbReference>
<sequence>MAEAQKQARVFLELRQRLESGLLVLRADVAGDPADVSVSAGDASLLIKTSTELLCTLLPPGVTLVPGSCRVAHTATGEGLHLRLRLEVDQHTEVPRSVFAKLRVQQSHAFCCQHCGQTLLPARTFRRVLPLPTGNWNALVDWCCHPDPFANKKLLPRQEDCLLGDTFVLLACDGDAGGRLVQMPAPADLEHGSDPVQKVSRSEVVLCSSCRAMLGEAVAAGALRLYITEVTVREVAEDGDSDLRTHRHLFLEQTLAARLVELSGTQSIFRFCIQTPSGKAYVLLWLLNTDTLLASLSDPGDGPHGVQPSCEARGAVKVLYLACLPSMHQEITEAWEKDVGVHPLSLPSSTCQEVMQLLTASTSSLPPSLRTMNSFQVAFLTL</sequence>
<protein>
    <recommendedName>
        <fullName evidence="3">E3 ubiquitin-protein ligase E3D</fullName>
        <ecNumber evidence="2">2.3.2.26</ecNumber>
    </recommendedName>
    <alternativeName>
        <fullName evidence="6">HECT-type E3 ubiquitin transferase E3D</fullName>
    </alternativeName>
    <alternativeName>
        <fullName evidence="5">UbcH10-binding protein with a HECT-like domain</fullName>
    </alternativeName>
    <alternativeName>
        <fullName evidence="4">Ubiquitin-conjugating enzyme E2C-binding protein</fullName>
    </alternativeName>
</protein>
<dbReference type="STRING" id="1676925.ENSPKIP00000006429"/>
<evidence type="ECO:0000256" key="2">
    <source>
        <dbReference type="ARBA" id="ARBA00012485"/>
    </source>
</evidence>
<proteinExistence type="predicted"/>
<keyword evidence="10" id="KW-1185">Reference proteome</keyword>
<dbReference type="PANTHER" id="PTHR31531">
    <property type="entry name" value="E3 UBIQUITIN-PROTEIN LIGASE E3D FAMILY MEMBER"/>
    <property type="match status" value="1"/>
</dbReference>
<dbReference type="GeneTree" id="ENSGT00390000003986"/>
<dbReference type="GO" id="GO:0006513">
    <property type="term" value="P:protein monoubiquitination"/>
    <property type="evidence" value="ECO:0007669"/>
    <property type="project" value="TreeGrafter"/>
</dbReference>
<dbReference type="AlphaFoldDB" id="A0A3B3QKQ0"/>
<comment type="subunit">
    <text evidence="8">Interacts with UBE2C/UbcH10 (E2 ubiquitin-conjugating enzyme). In vitro, interacts with cyclin-B.</text>
</comment>
<evidence type="ECO:0000313" key="9">
    <source>
        <dbReference type="Ensembl" id="ENSPKIP00000006429.1"/>
    </source>
</evidence>
<dbReference type="Proteomes" id="UP000261540">
    <property type="component" value="Unplaced"/>
</dbReference>
<dbReference type="InterPro" id="IPR019193">
    <property type="entry name" value="UBQ-conj_enz_E2-bd_prot"/>
</dbReference>
<dbReference type="GO" id="GO:0051865">
    <property type="term" value="P:protein autoubiquitination"/>
    <property type="evidence" value="ECO:0007669"/>
    <property type="project" value="TreeGrafter"/>
</dbReference>
<evidence type="ECO:0000313" key="10">
    <source>
        <dbReference type="Proteomes" id="UP000261540"/>
    </source>
</evidence>
<dbReference type="GO" id="GO:0061074">
    <property type="term" value="P:regulation of neural retina development"/>
    <property type="evidence" value="ECO:0007669"/>
    <property type="project" value="Ensembl"/>
</dbReference>
<dbReference type="GeneID" id="111844544"/>
<dbReference type="KEGG" id="pki:111844544"/>
<dbReference type="GO" id="GO:0000209">
    <property type="term" value="P:protein polyubiquitination"/>
    <property type="evidence" value="ECO:0007669"/>
    <property type="project" value="TreeGrafter"/>
</dbReference>
<evidence type="ECO:0000256" key="8">
    <source>
        <dbReference type="ARBA" id="ARBA00064185"/>
    </source>
</evidence>